<feature type="compositionally biased region" description="Polar residues" evidence="1">
    <location>
        <begin position="136"/>
        <end position="150"/>
    </location>
</feature>
<reference evidence="3" key="1">
    <citation type="submission" date="2015-04" db="EMBL/GenBank/DDBJ databases">
        <title>The genome sequence of the plant pathogenic Rhizarian Plasmodiophora brassicae reveals insights in its biotrophic life cycle and the origin of chitin synthesis.</title>
        <authorList>
            <person name="Schwelm A."/>
            <person name="Fogelqvist J."/>
            <person name="Knaust A."/>
            <person name="Julke S."/>
            <person name="Lilja T."/>
            <person name="Dhandapani V."/>
            <person name="Bonilla-Rosso G."/>
            <person name="Karlsson M."/>
            <person name="Shevchenko A."/>
            <person name="Choi S.R."/>
            <person name="Kim H.G."/>
            <person name="Park J.Y."/>
            <person name="Lim Y.P."/>
            <person name="Ludwig-Muller J."/>
            <person name="Dixelius C."/>
        </authorList>
    </citation>
    <scope>NUCLEOTIDE SEQUENCE</scope>
    <source>
        <tissue evidence="3">Potato root galls</tissue>
    </source>
</reference>
<feature type="transmembrane region" description="Helical" evidence="2">
    <location>
        <begin position="12"/>
        <end position="37"/>
    </location>
</feature>
<organism evidence="3">
    <name type="scientific">Spongospora subterranea</name>
    <dbReference type="NCBI Taxonomy" id="70186"/>
    <lineage>
        <taxon>Eukaryota</taxon>
        <taxon>Sar</taxon>
        <taxon>Rhizaria</taxon>
        <taxon>Endomyxa</taxon>
        <taxon>Phytomyxea</taxon>
        <taxon>Plasmodiophorida</taxon>
        <taxon>Plasmodiophoridae</taxon>
        <taxon>Spongospora</taxon>
    </lineage>
</organism>
<feature type="region of interest" description="Disordered" evidence="1">
    <location>
        <begin position="123"/>
        <end position="152"/>
    </location>
</feature>
<evidence type="ECO:0000256" key="2">
    <source>
        <dbReference type="SAM" id="Phobius"/>
    </source>
</evidence>
<dbReference type="EMBL" id="HACM01011275">
    <property type="protein sequence ID" value="CRZ11717.1"/>
    <property type="molecule type" value="Transcribed_RNA"/>
</dbReference>
<keyword evidence="2" id="KW-0472">Membrane</keyword>
<protein>
    <submittedName>
        <fullName evidence="3">Uncharacterized protein</fullName>
    </submittedName>
</protein>
<sequence>SAVLQVFEMASVFTTILGLFCFGLFCGGITLITIAYLPESEPESTDPTLGQQPADHLTQSDQALEQGDPVPLTEEFIESTVVPDPAPLTEPTSEFAIILNPESDAEPTPDATSPAVAEPVTDVAPEAETGNPEPAATSNNPPETPTNVLPDQSIAITDRELARASRRFDILHHIYWLRNLWTGELFHHRSCSSCPDAVDLDHLSGQHPPPDYRAQPSRLVTLFKAVPSMQWKSFTMHLASSTQANTAA</sequence>
<feature type="non-terminal residue" evidence="3">
    <location>
        <position position="1"/>
    </location>
</feature>
<evidence type="ECO:0000313" key="3">
    <source>
        <dbReference type="EMBL" id="CRZ11717.1"/>
    </source>
</evidence>
<keyword evidence="2" id="KW-1133">Transmembrane helix</keyword>
<dbReference type="AlphaFoldDB" id="A0A0H5RDS5"/>
<proteinExistence type="predicted"/>
<evidence type="ECO:0000256" key="1">
    <source>
        <dbReference type="SAM" id="MobiDB-lite"/>
    </source>
</evidence>
<keyword evidence="2" id="KW-0812">Transmembrane</keyword>
<name>A0A0H5RDS5_9EUKA</name>
<accession>A0A0H5RDS5</accession>